<dbReference type="SUPFAM" id="SSF47384">
    <property type="entry name" value="Homodimeric domain of signal transducing histidine kinase"/>
    <property type="match status" value="1"/>
</dbReference>
<dbReference type="PANTHER" id="PTHR43711:SF1">
    <property type="entry name" value="HISTIDINE KINASE 1"/>
    <property type="match status" value="1"/>
</dbReference>
<evidence type="ECO:0000256" key="1">
    <source>
        <dbReference type="ARBA" id="ARBA00000085"/>
    </source>
</evidence>
<dbReference type="InterPro" id="IPR036890">
    <property type="entry name" value="HATPase_C_sf"/>
</dbReference>
<evidence type="ECO:0000256" key="7">
    <source>
        <dbReference type="ARBA" id="ARBA00023012"/>
    </source>
</evidence>
<feature type="transmembrane region" description="Helical" evidence="8">
    <location>
        <begin position="70"/>
        <end position="91"/>
    </location>
</feature>
<proteinExistence type="predicted"/>
<dbReference type="EC" id="2.7.13.3" evidence="3"/>
<dbReference type="Gene3D" id="1.10.287.130">
    <property type="match status" value="1"/>
</dbReference>
<evidence type="ECO:0000256" key="6">
    <source>
        <dbReference type="ARBA" id="ARBA00022777"/>
    </source>
</evidence>
<comment type="catalytic activity">
    <reaction evidence="1">
        <text>ATP + protein L-histidine = ADP + protein N-phospho-L-histidine.</text>
        <dbReference type="EC" id="2.7.13.3"/>
    </reaction>
</comment>
<keyword evidence="5" id="KW-0808">Transferase</keyword>
<evidence type="ECO:0000256" key="5">
    <source>
        <dbReference type="ARBA" id="ARBA00022679"/>
    </source>
</evidence>
<dbReference type="InterPro" id="IPR004358">
    <property type="entry name" value="Sig_transdc_His_kin-like_C"/>
</dbReference>
<keyword evidence="8" id="KW-0812">Transmembrane</keyword>
<dbReference type="CDD" id="cd00082">
    <property type="entry name" value="HisKA"/>
    <property type="match status" value="1"/>
</dbReference>
<dbReference type="Pfam" id="PF00512">
    <property type="entry name" value="HisKA"/>
    <property type="match status" value="1"/>
</dbReference>
<dbReference type="InterPro" id="IPR003661">
    <property type="entry name" value="HisK_dim/P_dom"/>
</dbReference>
<keyword evidence="11" id="KW-1185">Reference proteome</keyword>
<dbReference type="GO" id="GO:0005886">
    <property type="term" value="C:plasma membrane"/>
    <property type="evidence" value="ECO:0007669"/>
    <property type="project" value="UniProtKB-SubCell"/>
</dbReference>
<protein>
    <recommendedName>
        <fullName evidence="3">histidine kinase</fullName>
        <ecNumber evidence="3">2.7.13.3</ecNumber>
    </recommendedName>
</protein>
<dbReference type="SMART" id="SM00388">
    <property type="entry name" value="HisKA"/>
    <property type="match status" value="1"/>
</dbReference>
<dbReference type="RefSeq" id="WP_170192703.1">
    <property type="nucleotide sequence ID" value="NZ_JABBNB010000002.1"/>
</dbReference>
<keyword evidence="6 10" id="KW-0418">Kinase</keyword>
<evidence type="ECO:0000256" key="8">
    <source>
        <dbReference type="SAM" id="Phobius"/>
    </source>
</evidence>
<dbReference type="Pfam" id="PF02518">
    <property type="entry name" value="HATPase_c"/>
    <property type="match status" value="1"/>
</dbReference>
<dbReference type="Proteomes" id="UP000550729">
    <property type="component" value="Unassembled WGS sequence"/>
</dbReference>
<evidence type="ECO:0000313" key="10">
    <source>
        <dbReference type="EMBL" id="NMO00195.1"/>
    </source>
</evidence>
<evidence type="ECO:0000256" key="3">
    <source>
        <dbReference type="ARBA" id="ARBA00012438"/>
    </source>
</evidence>
<keyword evidence="8" id="KW-1133">Transmembrane helix</keyword>
<keyword evidence="4" id="KW-0597">Phosphoprotein</keyword>
<keyword evidence="8" id="KW-0472">Membrane</keyword>
<feature type="transmembrane region" description="Helical" evidence="8">
    <location>
        <begin position="43"/>
        <end position="64"/>
    </location>
</feature>
<dbReference type="GO" id="GO:0000155">
    <property type="term" value="F:phosphorelay sensor kinase activity"/>
    <property type="evidence" value="ECO:0007669"/>
    <property type="project" value="InterPro"/>
</dbReference>
<dbReference type="PRINTS" id="PR00344">
    <property type="entry name" value="BCTRLSENSOR"/>
</dbReference>
<evidence type="ECO:0000256" key="2">
    <source>
        <dbReference type="ARBA" id="ARBA00004236"/>
    </source>
</evidence>
<comment type="caution">
    <text evidence="10">The sequence shown here is derived from an EMBL/GenBank/DDBJ whole genome shotgun (WGS) entry which is preliminary data.</text>
</comment>
<dbReference type="SMART" id="SM00387">
    <property type="entry name" value="HATPase_c"/>
    <property type="match status" value="1"/>
</dbReference>
<dbReference type="PANTHER" id="PTHR43711">
    <property type="entry name" value="TWO-COMPONENT HISTIDINE KINASE"/>
    <property type="match status" value="1"/>
</dbReference>
<sequence length="382" mass="40191">MLAADALLTIVLTSVACTGAVTAATMLTLWLARRRSLAARSAIVLAGALAAVIASTLAIAAEMYLSGHDLVVLCWVIGTSAALSMIATWVVTGRTVTASVTELIGATRRVGDGDVVDANRSWWPEFDAVSAELATTSQRLAEARAQVNELDAARRQFFAWISHDLRTPLAGMRAMAEALDEGTAPDPAAYIRTIRTKVDTLGTMVADLFELSKLETGTLRIAPEVVVLLDLVSDAVADVATQAAARGIRIERDGIDEHLIWVDPRELTRAIGNLLSNSLAHAPDDTVVLIRADVLSERELILSVIDQGPGVTSENLGRMFDVGWRADAARSGDDDSAPTGAGLGLAIVRGIVEAHGGAVGARHTDAGFQLELILPTGPPPAN</sequence>
<comment type="subcellular location">
    <subcellularLocation>
        <location evidence="2">Cell membrane</location>
    </subcellularLocation>
</comment>
<dbReference type="InterPro" id="IPR005467">
    <property type="entry name" value="His_kinase_dom"/>
</dbReference>
<feature type="transmembrane region" description="Helical" evidence="8">
    <location>
        <begin position="6"/>
        <end position="31"/>
    </location>
</feature>
<feature type="domain" description="Histidine kinase" evidence="9">
    <location>
        <begin position="160"/>
        <end position="378"/>
    </location>
</feature>
<dbReference type="CDD" id="cd00075">
    <property type="entry name" value="HATPase"/>
    <property type="match status" value="1"/>
</dbReference>
<organism evidence="10 11">
    <name type="scientific">Gordonia asplenii</name>
    <dbReference type="NCBI Taxonomy" id="2725283"/>
    <lineage>
        <taxon>Bacteria</taxon>
        <taxon>Bacillati</taxon>
        <taxon>Actinomycetota</taxon>
        <taxon>Actinomycetes</taxon>
        <taxon>Mycobacteriales</taxon>
        <taxon>Gordoniaceae</taxon>
        <taxon>Gordonia</taxon>
    </lineage>
</organism>
<accession>A0A848KTI5</accession>
<dbReference type="InterPro" id="IPR036097">
    <property type="entry name" value="HisK_dim/P_sf"/>
</dbReference>
<dbReference type="SUPFAM" id="SSF55874">
    <property type="entry name" value="ATPase domain of HSP90 chaperone/DNA topoisomerase II/histidine kinase"/>
    <property type="match status" value="1"/>
</dbReference>
<dbReference type="PROSITE" id="PS50109">
    <property type="entry name" value="HIS_KIN"/>
    <property type="match status" value="1"/>
</dbReference>
<dbReference type="InterPro" id="IPR003594">
    <property type="entry name" value="HATPase_dom"/>
</dbReference>
<evidence type="ECO:0000313" key="11">
    <source>
        <dbReference type="Proteomes" id="UP000550729"/>
    </source>
</evidence>
<keyword evidence="7" id="KW-0902">Two-component regulatory system</keyword>
<dbReference type="Gene3D" id="3.30.565.10">
    <property type="entry name" value="Histidine kinase-like ATPase, C-terminal domain"/>
    <property type="match status" value="1"/>
</dbReference>
<name>A0A848KTI5_9ACTN</name>
<reference evidence="10 11" key="1">
    <citation type="submission" date="2020-04" db="EMBL/GenBank/DDBJ databases">
        <title>Gordonia sp. nov. TBRC 11910.</title>
        <authorList>
            <person name="Suriyachadkun C."/>
        </authorList>
    </citation>
    <scope>NUCLEOTIDE SEQUENCE [LARGE SCALE GENOMIC DNA]</scope>
    <source>
        <strain evidence="10 11">TBRC 11910</strain>
    </source>
</reference>
<dbReference type="InterPro" id="IPR050736">
    <property type="entry name" value="Sensor_HK_Regulatory"/>
</dbReference>
<evidence type="ECO:0000259" key="9">
    <source>
        <dbReference type="PROSITE" id="PS50109"/>
    </source>
</evidence>
<evidence type="ECO:0000256" key="4">
    <source>
        <dbReference type="ARBA" id="ARBA00022553"/>
    </source>
</evidence>
<dbReference type="AlphaFoldDB" id="A0A848KTI5"/>
<gene>
    <name evidence="10" type="ORF">HH308_03080</name>
</gene>
<dbReference type="EMBL" id="JABBNB010000002">
    <property type="protein sequence ID" value="NMO00195.1"/>
    <property type="molecule type" value="Genomic_DNA"/>
</dbReference>